<dbReference type="PROSITE" id="PS01129">
    <property type="entry name" value="PSI_RLU"/>
    <property type="match status" value="1"/>
</dbReference>
<dbReference type="PANTHER" id="PTHR21600">
    <property type="entry name" value="MITOCHONDRIAL RNA PSEUDOURIDINE SYNTHASE"/>
    <property type="match status" value="1"/>
</dbReference>
<dbReference type="Gene3D" id="3.30.2350.10">
    <property type="entry name" value="Pseudouridine synthase"/>
    <property type="match status" value="1"/>
</dbReference>
<dbReference type="GO" id="GO:0009982">
    <property type="term" value="F:pseudouridine synthase activity"/>
    <property type="evidence" value="ECO:0007669"/>
    <property type="project" value="InterPro"/>
</dbReference>
<dbReference type="PANTHER" id="PTHR21600:SF89">
    <property type="entry name" value="RIBOSOMAL LARGE SUBUNIT PSEUDOURIDINE SYNTHASE A"/>
    <property type="match status" value="1"/>
</dbReference>
<feature type="domain" description="Pseudouridine synthase RsuA/RluA-like" evidence="2">
    <location>
        <begin position="361"/>
        <end position="518"/>
    </location>
</feature>
<keyword evidence="1" id="KW-0175">Coiled coil</keyword>
<dbReference type="SUPFAM" id="SSF55120">
    <property type="entry name" value="Pseudouridine synthase"/>
    <property type="match status" value="1"/>
</dbReference>
<dbReference type="EMBL" id="JRNJ01000071">
    <property type="protein sequence ID" value="KGF25883.1"/>
    <property type="molecule type" value="Genomic_DNA"/>
</dbReference>
<dbReference type="GO" id="GO:0003723">
    <property type="term" value="F:RNA binding"/>
    <property type="evidence" value="ECO:0007669"/>
    <property type="project" value="InterPro"/>
</dbReference>
<feature type="coiled-coil region" evidence="1">
    <location>
        <begin position="107"/>
        <end position="205"/>
    </location>
</feature>
<dbReference type="RefSeq" id="WP_036870408.1">
    <property type="nucleotide sequence ID" value="NZ_JRNJ01000071.1"/>
</dbReference>
<gene>
    <name evidence="3" type="ORF">HMPREF2132_08690</name>
</gene>
<name>A0AAW3FDB2_9BACT</name>
<sequence length="564" mass="64851">MMFHPLDINAPIPVRFNNPFDYEPDALCRAAVKELQSKLPVNPIEGKMYGVLIVMNKGRLGYLQAYSGQIENEPEGFVPAVFDYLQPNGYFKIHEAEISSLNHMIAQLQASEEYKEAQQQLKDIQQEAQKVLDEKRNIMQAAKALRDKRRKEAFISEQEHNEMIRQSQFLKAELHRTKLTYNEQIDAAKQRLQLLQDKITAWKRERKLKSDRLQYWLFSQFSLLNARGERKNLLDIFRDYYLLNSAARTRMVQKLSASADKTEDKNISISLLPPSGAGECCEPKLLQYAFQQGYKPIAMAMFWWGPAPKNEVRQHGSYYPACNGKCKPILMWMLEGLETNCDTASNSTEQTIEIIYEDSYLAVINKPSGLLSVPGKSGKPSVYSILKERWKGENEPFMVHRLDMSTSGLLVIARNLSVYKALQKQFLHHEVSKRYVALLPLSFLEKHKPTDGRITLPLTPDVNDRPRQMVDHINGKSAITEYHVVGKTKYGKDNQEAIKIQLHPQTGRTHQLRVHCAHKEGLDTPIIGDTLYGKRDERLWLHAEHLEFTHPITAKNMSFDCPLL</sequence>
<dbReference type="Pfam" id="PF00849">
    <property type="entry name" value="PseudoU_synth_2"/>
    <property type="match status" value="1"/>
</dbReference>
<dbReference type="InterPro" id="IPR050188">
    <property type="entry name" value="RluA_PseudoU_synthase"/>
</dbReference>
<evidence type="ECO:0000313" key="3">
    <source>
        <dbReference type="EMBL" id="KGF25883.1"/>
    </source>
</evidence>
<dbReference type="InterPro" id="IPR006224">
    <property type="entry name" value="PsdUridine_synth_RluA-like_CS"/>
</dbReference>
<accession>A0AAW3FDB2</accession>
<dbReference type="CDD" id="cd02869">
    <property type="entry name" value="PseudoU_synth_RluA_like"/>
    <property type="match status" value="1"/>
</dbReference>
<evidence type="ECO:0000313" key="4">
    <source>
        <dbReference type="Proteomes" id="UP000029533"/>
    </source>
</evidence>
<protein>
    <submittedName>
        <fullName evidence="3">Pseudouridine synthase</fullName>
    </submittedName>
</protein>
<dbReference type="Proteomes" id="UP000029533">
    <property type="component" value="Unassembled WGS sequence"/>
</dbReference>
<evidence type="ECO:0000259" key="2">
    <source>
        <dbReference type="Pfam" id="PF00849"/>
    </source>
</evidence>
<dbReference type="InterPro" id="IPR020103">
    <property type="entry name" value="PsdUridine_synth_cat_dom_sf"/>
</dbReference>
<dbReference type="GO" id="GO:0000455">
    <property type="term" value="P:enzyme-directed rRNA pseudouridine synthesis"/>
    <property type="evidence" value="ECO:0007669"/>
    <property type="project" value="TreeGrafter"/>
</dbReference>
<dbReference type="InterPro" id="IPR006145">
    <property type="entry name" value="PsdUridine_synth_RsuA/RluA"/>
</dbReference>
<reference evidence="3 4" key="1">
    <citation type="submission" date="2014-07" db="EMBL/GenBank/DDBJ databases">
        <authorList>
            <person name="McCorrison J."/>
            <person name="Sanka R."/>
            <person name="Torralba M."/>
            <person name="Gillis M."/>
            <person name="Haft D.H."/>
            <person name="Methe B."/>
            <person name="Sutton G."/>
            <person name="Nelson K.E."/>
        </authorList>
    </citation>
    <scope>NUCLEOTIDE SEQUENCE [LARGE SCALE GENOMIC DNA]</scope>
    <source>
        <strain evidence="3 4">DNF00424</strain>
    </source>
</reference>
<organism evidence="3 4">
    <name type="scientific">Prevotella histicola JCM 15637 = DNF00424</name>
    <dbReference type="NCBI Taxonomy" id="1236504"/>
    <lineage>
        <taxon>Bacteria</taxon>
        <taxon>Pseudomonadati</taxon>
        <taxon>Bacteroidota</taxon>
        <taxon>Bacteroidia</taxon>
        <taxon>Bacteroidales</taxon>
        <taxon>Prevotellaceae</taxon>
        <taxon>Prevotella</taxon>
    </lineage>
</organism>
<proteinExistence type="predicted"/>
<dbReference type="AlphaFoldDB" id="A0AAW3FDB2"/>
<dbReference type="GO" id="GO:0140098">
    <property type="term" value="F:catalytic activity, acting on RNA"/>
    <property type="evidence" value="ECO:0007669"/>
    <property type="project" value="UniProtKB-ARBA"/>
</dbReference>
<comment type="caution">
    <text evidence="3">The sequence shown here is derived from an EMBL/GenBank/DDBJ whole genome shotgun (WGS) entry which is preliminary data.</text>
</comment>
<evidence type="ECO:0000256" key="1">
    <source>
        <dbReference type="SAM" id="Coils"/>
    </source>
</evidence>